<keyword evidence="2" id="KW-1185">Reference proteome</keyword>
<dbReference type="Proteomes" id="UP001140087">
    <property type="component" value="Unassembled WGS sequence"/>
</dbReference>
<name>A0ACC1L8N8_9FUNG</name>
<comment type="caution">
    <text evidence="1">The sequence shown here is derived from an EMBL/GenBank/DDBJ whole genome shotgun (WGS) entry which is preliminary data.</text>
</comment>
<proteinExistence type="predicted"/>
<reference evidence="1" key="1">
    <citation type="submission" date="2022-07" db="EMBL/GenBank/DDBJ databases">
        <title>Phylogenomic reconstructions and comparative analyses of Kickxellomycotina fungi.</title>
        <authorList>
            <person name="Reynolds N.K."/>
            <person name="Stajich J.E."/>
            <person name="Barry K."/>
            <person name="Grigoriev I.V."/>
            <person name="Crous P."/>
            <person name="Smith M.E."/>
        </authorList>
    </citation>
    <scope>NUCLEOTIDE SEQUENCE</scope>
    <source>
        <strain evidence="1">BCRC 34780</strain>
    </source>
</reference>
<organism evidence="1 2">
    <name type="scientific">Coemansia helicoidea</name>
    <dbReference type="NCBI Taxonomy" id="1286919"/>
    <lineage>
        <taxon>Eukaryota</taxon>
        <taxon>Fungi</taxon>
        <taxon>Fungi incertae sedis</taxon>
        <taxon>Zoopagomycota</taxon>
        <taxon>Kickxellomycotina</taxon>
        <taxon>Kickxellomycetes</taxon>
        <taxon>Kickxellales</taxon>
        <taxon>Kickxellaceae</taxon>
        <taxon>Coemansia</taxon>
    </lineage>
</organism>
<gene>
    <name evidence="1" type="primary">BEM3_1</name>
    <name evidence="1" type="ORF">H4R21_002013</name>
</gene>
<evidence type="ECO:0000313" key="1">
    <source>
        <dbReference type="EMBL" id="KAJ2803499.1"/>
    </source>
</evidence>
<dbReference type="EMBL" id="JANBUN010000471">
    <property type="protein sequence ID" value="KAJ2803499.1"/>
    <property type="molecule type" value="Genomic_DNA"/>
</dbReference>
<evidence type="ECO:0000313" key="2">
    <source>
        <dbReference type="Proteomes" id="UP001140087"/>
    </source>
</evidence>
<sequence length="593" mass="64256">MKEVTKLVKHARSKEAKPLMIHQIQTSLTHEQGARRSVEHTRQKEEQQRSAASAADSRGAGKFGSPLSRQMWPHNAAPGNAEDGAPGIAAAAGLEAGSDAMGEQPGTGAPAMRPSPAAIATSLSTSFAGYNESLSDQAERHSAHYVASEISTIESSIYSSYNGNSGGSRLNDVSSRSIDERNSYASAPESPRSPVRPTAAAPPRVAASDYWGPGAPHAGPRPGAQVRSQFTKNSVGRIVHEEESTPDLPRVTPRVTDDILGVGRQEPERGDRASSSSGGPARSREDKKRGRITFMWGKRKPAENEPPLPELAPSRSGSGSFINSNSSSNARSAQAKLPPFRGPVFGEPLEVAVDQTRVREHYHLPAVVYRCIEYLDAKMACLEEGIYRQSGSSVVLNQLRKEFNTNRDYNLLKLSKPPDIHAVASLLKAYLRDLPENILTARLHQDFARVVDLAERHDRVDELGQLVSDLPLANYTLLRALTAHLIRILDAEAGAAAGLSQDLSRYPGMAPSLSWQYSPQQESAPLPGRSNRNSIQYKVGAPRELITQEAGMAVPETITESDFDEDDFDDRISPGGDPMMRLNHYDGASARRG</sequence>
<protein>
    <submittedName>
        <fullName evidence="1">Rho GTPase activating protein</fullName>
    </submittedName>
</protein>
<accession>A0ACC1L8N8</accession>